<dbReference type="eggNOG" id="COG1476">
    <property type="taxonomic scope" value="Bacteria"/>
</dbReference>
<comment type="caution">
    <text evidence="2">The sequence shown here is derived from an EMBL/GenBank/DDBJ whole genome shotgun (WGS) entry which is preliminary data.</text>
</comment>
<evidence type="ECO:0000313" key="2">
    <source>
        <dbReference type="EMBL" id="EDS11179.1"/>
    </source>
</evidence>
<dbReference type="Proteomes" id="UP000003803">
    <property type="component" value="Unassembled WGS sequence"/>
</dbReference>
<proteinExistence type="predicted"/>
<sequence length="163" mass="18624">MSQYVSGAFEPKQDRVELIAKALNVTEAWLMGYEFPMERKPLGVMGSGIQSHISRLVAQGFTVEQAQNPDFLNKFYYKTEEEKPTIVSDDELWKALNDDPAKATLARWIMTLEQDDREKFMQAISMYSQLDAYDRGGIIERMAVLLEQDKYAIRKTSSNGKAV</sequence>
<dbReference type="PROSITE" id="PS50943">
    <property type="entry name" value="HTH_CROC1"/>
    <property type="match status" value="1"/>
</dbReference>
<reference evidence="2" key="2">
    <citation type="submission" date="2013-09" db="EMBL/GenBank/DDBJ databases">
        <title>Draft genome sequence of Anaerotruncus colihominis(DSM 17241).</title>
        <authorList>
            <person name="Sudarsanam P."/>
            <person name="Ley R."/>
            <person name="Guruge J."/>
            <person name="Turnbaugh P.J."/>
            <person name="Mahowald M."/>
            <person name="Liep D."/>
            <person name="Gordon J."/>
        </authorList>
    </citation>
    <scope>NUCLEOTIDE SEQUENCE</scope>
    <source>
        <strain evidence="2">DSM 17241</strain>
    </source>
</reference>
<protein>
    <submittedName>
        <fullName evidence="2">Toxin-antitoxin system, antitoxin component, Xre family</fullName>
    </submittedName>
</protein>
<name>B0PAJ9_9FIRM</name>
<dbReference type="AlphaFoldDB" id="B0PAJ9"/>
<organism evidence="2 3">
    <name type="scientific">Anaerotruncus colihominis DSM 17241</name>
    <dbReference type="NCBI Taxonomy" id="445972"/>
    <lineage>
        <taxon>Bacteria</taxon>
        <taxon>Bacillati</taxon>
        <taxon>Bacillota</taxon>
        <taxon>Clostridia</taxon>
        <taxon>Eubacteriales</taxon>
        <taxon>Oscillospiraceae</taxon>
        <taxon>Anaerotruncus</taxon>
    </lineage>
</organism>
<dbReference type="HOGENOM" id="CLU_1623716_0_0_9"/>
<feature type="domain" description="HTH cro/C1-type" evidence="1">
    <location>
        <begin position="2"/>
        <end position="30"/>
    </location>
</feature>
<dbReference type="InterPro" id="IPR001387">
    <property type="entry name" value="Cro/C1-type_HTH"/>
</dbReference>
<reference evidence="2" key="1">
    <citation type="submission" date="2007-11" db="EMBL/GenBank/DDBJ databases">
        <authorList>
            <person name="Fulton L."/>
            <person name="Clifton S."/>
            <person name="Fulton B."/>
            <person name="Xu J."/>
            <person name="Minx P."/>
            <person name="Pepin K.H."/>
            <person name="Johnson M."/>
            <person name="Thiruvilangam P."/>
            <person name="Bhonagiri V."/>
            <person name="Nash W.E."/>
            <person name="Mardis E.R."/>
            <person name="Wilson R.K."/>
        </authorList>
    </citation>
    <scope>NUCLEOTIDE SEQUENCE [LARGE SCALE GENOMIC DNA]</scope>
    <source>
        <strain evidence="2">DSM 17241</strain>
    </source>
</reference>
<dbReference type="Gene3D" id="1.10.260.40">
    <property type="entry name" value="lambda repressor-like DNA-binding domains"/>
    <property type="match status" value="1"/>
</dbReference>
<dbReference type="EMBL" id="ABGD02000014">
    <property type="protein sequence ID" value="EDS11179.1"/>
    <property type="molecule type" value="Genomic_DNA"/>
</dbReference>
<evidence type="ECO:0000313" key="3">
    <source>
        <dbReference type="Proteomes" id="UP000003803"/>
    </source>
</evidence>
<accession>B0PAJ9</accession>
<dbReference type="InterPro" id="IPR010982">
    <property type="entry name" value="Lambda_DNA-bd_dom_sf"/>
</dbReference>
<keyword evidence="3" id="KW-1185">Reference proteome</keyword>
<dbReference type="GO" id="GO:0003677">
    <property type="term" value="F:DNA binding"/>
    <property type="evidence" value="ECO:0007669"/>
    <property type="project" value="InterPro"/>
</dbReference>
<dbReference type="CDD" id="cd00093">
    <property type="entry name" value="HTH_XRE"/>
    <property type="match status" value="1"/>
</dbReference>
<gene>
    <name evidence="2" type="ORF">ANACOL_01799</name>
</gene>
<evidence type="ECO:0000259" key="1">
    <source>
        <dbReference type="PROSITE" id="PS50943"/>
    </source>
</evidence>